<evidence type="ECO:0000313" key="3">
    <source>
        <dbReference type="WBParaSite" id="SVE_1310500.1"/>
    </source>
</evidence>
<organism evidence="2 3">
    <name type="scientific">Strongyloides venezuelensis</name>
    <name type="common">Threadworm</name>
    <dbReference type="NCBI Taxonomy" id="75913"/>
    <lineage>
        <taxon>Eukaryota</taxon>
        <taxon>Metazoa</taxon>
        <taxon>Ecdysozoa</taxon>
        <taxon>Nematoda</taxon>
        <taxon>Chromadorea</taxon>
        <taxon>Rhabditida</taxon>
        <taxon>Tylenchina</taxon>
        <taxon>Panagrolaimomorpha</taxon>
        <taxon>Strongyloidoidea</taxon>
        <taxon>Strongyloididae</taxon>
        <taxon>Strongyloides</taxon>
    </lineage>
</organism>
<reference evidence="3" key="2">
    <citation type="submission" date="2015-08" db="UniProtKB">
        <authorList>
            <consortium name="WormBaseParasite"/>
        </authorList>
    </citation>
    <scope>IDENTIFICATION</scope>
</reference>
<dbReference type="Proteomes" id="UP000035680">
    <property type="component" value="Unassembled WGS sequence"/>
</dbReference>
<evidence type="ECO:0000259" key="1">
    <source>
        <dbReference type="PROSITE" id="PS50994"/>
    </source>
</evidence>
<proteinExistence type="predicted"/>
<sequence>MLRRVRSMFVAVSIRKWIVATHMKCDLCQRYGSSRPRTIHSWPPTTSNNQRWHMDIGTTDQVSFLACVDVHCNWIMAARIKNHTPSEITKKLLLFFEHNGCPLFLVSDNFPSFKDVSFCTLLKGKGITPFYSPPYTPQSNGPIERCMKILKDGMAKSSLSTFDQRLQEAVINHHNGSTDVDGKSPNQRRLQVLADYHIINDISYEKVMNHSVWFKTPNMTNWEEGIVTYQLSKDIFIVRTKDDKEMVIKGCHLKDRLKTETSQTIKVRPADPRPPMTIDSSIDSEPTKPVLLDSRAFQLRGGRKRKMIKFLLVNS</sequence>
<dbReference type="PANTHER" id="PTHR37984">
    <property type="entry name" value="PROTEIN CBG26694"/>
    <property type="match status" value="1"/>
</dbReference>
<dbReference type="Pfam" id="PF00665">
    <property type="entry name" value="rve"/>
    <property type="match status" value="1"/>
</dbReference>
<dbReference type="WBParaSite" id="SVE_1310500.1">
    <property type="protein sequence ID" value="SVE_1310500.1"/>
    <property type="gene ID" value="SVE_1310500"/>
</dbReference>
<dbReference type="InterPro" id="IPR001584">
    <property type="entry name" value="Integrase_cat-core"/>
</dbReference>
<feature type="domain" description="Integrase catalytic" evidence="1">
    <location>
        <begin position="39"/>
        <end position="152"/>
    </location>
</feature>
<dbReference type="SUPFAM" id="SSF53098">
    <property type="entry name" value="Ribonuclease H-like"/>
    <property type="match status" value="1"/>
</dbReference>
<protein>
    <submittedName>
        <fullName evidence="3">Integrase catalytic domain-containing protein</fullName>
    </submittedName>
</protein>
<dbReference type="GO" id="GO:0015074">
    <property type="term" value="P:DNA integration"/>
    <property type="evidence" value="ECO:0007669"/>
    <property type="project" value="InterPro"/>
</dbReference>
<accession>A0A0K0FS45</accession>
<dbReference type="InterPro" id="IPR036397">
    <property type="entry name" value="RNaseH_sf"/>
</dbReference>
<dbReference type="GO" id="GO:0003676">
    <property type="term" value="F:nucleic acid binding"/>
    <property type="evidence" value="ECO:0007669"/>
    <property type="project" value="InterPro"/>
</dbReference>
<dbReference type="PROSITE" id="PS50994">
    <property type="entry name" value="INTEGRASE"/>
    <property type="match status" value="1"/>
</dbReference>
<dbReference type="PANTHER" id="PTHR37984:SF5">
    <property type="entry name" value="PROTEIN NYNRIN-LIKE"/>
    <property type="match status" value="1"/>
</dbReference>
<dbReference type="STRING" id="75913.A0A0K0FS45"/>
<dbReference type="AlphaFoldDB" id="A0A0K0FS45"/>
<dbReference type="Gene3D" id="3.30.420.10">
    <property type="entry name" value="Ribonuclease H-like superfamily/Ribonuclease H"/>
    <property type="match status" value="1"/>
</dbReference>
<dbReference type="InterPro" id="IPR012337">
    <property type="entry name" value="RNaseH-like_sf"/>
</dbReference>
<evidence type="ECO:0000313" key="2">
    <source>
        <dbReference type="Proteomes" id="UP000035680"/>
    </source>
</evidence>
<name>A0A0K0FS45_STRVS</name>
<reference evidence="2" key="1">
    <citation type="submission" date="2014-07" db="EMBL/GenBank/DDBJ databases">
        <authorList>
            <person name="Martin A.A"/>
            <person name="De Silva N."/>
        </authorList>
    </citation>
    <scope>NUCLEOTIDE SEQUENCE</scope>
</reference>
<keyword evidence="2" id="KW-1185">Reference proteome</keyword>
<dbReference type="InterPro" id="IPR050951">
    <property type="entry name" value="Retrovirus_Pol_polyprotein"/>
</dbReference>